<evidence type="ECO:0008006" key="4">
    <source>
        <dbReference type="Google" id="ProtNLM"/>
    </source>
</evidence>
<dbReference type="Gene3D" id="3.30.110.170">
    <property type="entry name" value="Protein of unknown function (DUF541), domain 1"/>
    <property type="match status" value="1"/>
</dbReference>
<proteinExistence type="predicted"/>
<dbReference type="InterPro" id="IPR052022">
    <property type="entry name" value="26kDa_periplasmic_antigen"/>
</dbReference>
<evidence type="ECO:0000313" key="3">
    <source>
        <dbReference type="Proteomes" id="UP000190395"/>
    </source>
</evidence>
<dbReference type="InterPro" id="IPR007497">
    <property type="entry name" value="SIMPL/DUF541"/>
</dbReference>
<keyword evidence="1" id="KW-0732">Signal</keyword>
<name>A0A1T4LHS0_9SPIR</name>
<dbReference type="OrthoDB" id="361229at2"/>
<dbReference type="STRING" id="225004.SAMN02745152_00545"/>
<reference evidence="2 3" key="1">
    <citation type="submission" date="2017-02" db="EMBL/GenBank/DDBJ databases">
        <authorList>
            <person name="Peterson S.W."/>
        </authorList>
    </citation>
    <scope>NUCLEOTIDE SEQUENCE [LARGE SCALE GENOMIC DNA]</scope>
    <source>
        <strain evidence="2 3">ATCC BAA-909</strain>
    </source>
</reference>
<dbReference type="Proteomes" id="UP000190395">
    <property type="component" value="Unassembled WGS sequence"/>
</dbReference>
<gene>
    <name evidence="2" type="ORF">SAMN02745152_00545</name>
</gene>
<organism evidence="2 3">
    <name type="scientific">Treponema berlinense</name>
    <dbReference type="NCBI Taxonomy" id="225004"/>
    <lineage>
        <taxon>Bacteria</taxon>
        <taxon>Pseudomonadati</taxon>
        <taxon>Spirochaetota</taxon>
        <taxon>Spirochaetia</taxon>
        <taxon>Spirochaetales</taxon>
        <taxon>Treponemataceae</taxon>
        <taxon>Treponema</taxon>
    </lineage>
</organism>
<feature type="chain" id="PRO_5013182381" description="SIMPL domain-containing protein" evidence="1">
    <location>
        <begin position="27"/>
        <end position="243"/>
    </location>
</feature>
<evidence type="ECO:0000313" key="2">
    <source>
        <dbReference type="EMBL" id="SJZ54349.1"/>
    </source>
</evidence>
<dbReference type="GO" id="GO:0006974">
    <property type="term" value="P:DNA damage response"/>
    <property type="evidence" value="ECO:0007669"/>
    <property type="project" value="TreeGrafter"/>
</dbReference>
<feature type="signal peptide" evidence="1">
    <location>
        <begin position="1"/>
        <end position="26"/>
    </location>
</feature>
<dbReference type="GeneID" id="303366815"/>
<sequence>MKKLLNAKLVLAVLGAVFFTSCTIKTTENNRRTVSVSGTGSVEVEADNATIILSVITRGKDVGNTAKENAEKMTKVHESVLALGILPEDVSTEHYTINQESNYLNGKVIYGDYVATNRIKIFIKDLTMAGNVIDAAIKAGANQLSSFQYGISNKESFVKQARTLAVQNARDTANLLATTSGAFLGKVISLNEQSNNFGFYRVNAKRASLEAAVEDSASSFVSTPISGGKTTISFTVDAVFEIK</sequence>
<dbReference type="AlphaFoldDB" id="A0A1T4LHS0"/>
<dbReference type="Pfam" id="PF04402">
    <property type="entry name" value="SIMPL"/>
    <property type="match status" value="1"/>
</dbReference>
<accession>A0A1T4LHS0</accession>
<dbReference type="RefSeq" id="WP_078930295.1">
    <property type="nucleotide sequence ID" value="NZ_CAMCOW010000046.1"/>
</dbReference>
<dbReference type="PROSITE" id="PS51257">
    <property type="entry name" value="PROKAR_LIPOPROTEIN"/>
    <property type="match status" value="1"/>
</dbReference>
<dbReference type="EMBL" id="FUXC01000002">
    <property type="protein sequence ID" value="SJZ54349.1"/>
    <property type="molecule type" value="Genomic_DNA"/>
</dbReference>
<dbReference type="PANTHER" id="PTHR34387">
    <property type="entry name" value="SLR1258 PROTEIN"/>
    <property type="match status" value="1"/>
</dbReference>
<keyword evidence="3" id="KW-1185">Reference proteome</keyword>
<dbReference type="PANTHER" id="PTHR34387:SF1">
    <property type="entry name" value="PERIPLASMIC IMMUNOGENIC PROTEIN"/>
    <property type="match status" value="1"/>
</dbReference>
<protein>
    <recommendedName>
        <fullName evidence="4">SIMPL domain-containing protein</fullName>
    </recommendedName>
</protein>
<dbReference type="Gene3D" id="3.30.70.2970">
    <property type="entry name" value="Protein of unknown function (DUF541), domain 2"/>
    <property type="match status" value="1"/>
</dbReference>
<evidence type="ECO:0000256" key="1">
    <source>
        <dbReference type="SAM" id="SignalP"/>
    </source>
</evidence>